<dbReference type="RefSeq" id="WP_122065479.1">
    <property type="nucleotide sequence ID" value="NZ_JAHCSS010000018.1"/>
</dbReference>
<dbReference type="Gene3D" id="3.40.50.2300">
    <property type="match status" value="1"/>
</dbReference>
<evidence type="ECO:0000313" key="4">
    <source>
        <dbReference type="Proteomes" id="UP000269505"/>
    </source>
</evidence>
<protein>
    <submittedName>
        <fullName evidence="3">PTS sugar transporter subunit IIB</fullName>
    </submittedName>
</protein>
<gene>
    <name evidence="3" type="ORF">D9V42_13990</name>
</gene>
<keyword evidence="3" id="KW-0813">Transport</keyword>
<keyword evidence="1" id="KW-0808">Transferase</keyword>
<dbReference type="CDD" id="cd05566">
    <property type="entry name" value="PTS_IIB_galactitol"/>
    <property type="match status" value="1"/>
</dbReference>
<dbReference type="InterPro" id="IPR036095">
    <property type="entry name" value="PTS_EIIB-like_sf"/>
</dbReference>
<keyword evidence="3" id="KW-0762">Sugar transport</keyword>
<keyword evidence="4" id="KW-1185">Reference proteome</keyword>
<dbReference type="PROSITE" id="PS51099">
    <property type="entry name" value="PTS_EIIB_TYPE_2"/>
    <property type="match status" value="1"/>
</dbReference>
<dbReference type="Pfam" id="PF02302">
    <property type="entry name" value="PTS_IIB"/>
    <property type="match status" value="1"/>
</dbReference>
<dbReference type="GO" id="GO:0008982">
    <property type="term" value="F:protein-N(PI)-phosphohistidine-sugar phosphotransferase activity"/>
    <property type="evidence" value="ECO:0007669"/>
    <property type="project" value="InterPro"/>
</dbReference>
<evidence type="ECO:0000313" key="3">
    <source>
        <dbReference type="EMBL" id="RMI83883.1"/>
    </source>
</evidence>
<proteinExistence type="predicted"/>
<organism evidence="3 4">
    <name type="scientific">Staphylococcus pseudoxylosus</name>
    <dbReference type="NCBI Taxonomy" id="2282419"/>
    <lineage>
        <taxon>Bacteria</taxon>
        <taxon>Bacillati</taxon>
        <taxon>Bacillota</taxon>
        <taxon>Bacilli</taxon>
        <taxon>Bacillales</taxon>
        <taxon>Staphylococcaceae</taxon>
        <taxon>Staphylococcus</taxon>
    </lineage>
</organism>
<name>A0AAQ0MGC2_9STAP</name>
<reference evidence="3 4" key="1">
    <citation type="submission" date="2018-10" db="EMBL/GenBank/DDBJ databases">
        <title>Staphylococcus pseudoxylosus sp. nov., isolated from bovine mastitis.</title>
        <authorList>
            <person name="Macfadyen A.C."/>
            <person name="Leroy S."/>
            <person name="Harrison E.M."/>
            <person name="Parkhill J."/>
            <person name="Holmes M.A."/>
            <person name="Paterson G.K."/>
        </authorList>
    </citation>
    <scope>NUCLEOTIDE SEQUENCE [LARGE SCALE GENOMIC DNA]</scope>
    <source>
        <strain evidence="3 4">S04009</strain>
    </source>
</reference>
<dbReference type="InterPro" id="IPR003501">
    <property type="entry name" value="PTS_EIIB_2/3"/>
</dbReference>
<comment type="caution">
    <text evidence="3">The sequence shown here is derived from an EMBL/GenBank/DDBJ whole genome shotgun (WGS) entry which is preliminary data.</text>
</comment>
<evidence type="ECO:0000256" key="1">
    <source>
        <dbReference type="ARBA" id="ARBA00022679"/>
    </source>
</evidence>
<dbReference type="GO" id="GO:0009401">
    <property type="term" value="P:phosphoenolpyruvate-dependent sugar phosphotransferase system"/>
    <property type="evidence" value="ECO:0007669"/>
    <property type="project" value="InterPro"/>
</dbReference>
<evidence type="ECO:0000259" key="2">
    <source>
        <dbReference type="PROSITE" id="PS51099"/>
    </source>
</evidence>
<dbReference type="AlphaFoldDB" id="A0AAQ0MGC2"/>
<dbReference type="InterPro" id="IPR013011">
    <property type="entry name" value="PTS_EIIB_2"/>
</dbReference>
<dbReference type="EMBL" id="RCVN01000024">
    <property type="protein sequence ID" value="RMI83883.1"/>
    <property type="molecule type" value="Genomic_DNA"/>
</dbReference>
<sequence>MSKKIIFACSSGIATSTVVAEKVTNHCKENGINVDARQAILSELPSLDDSADLIVVTSQSEAQLNTKVVNAMPVVTGIGEEQVLNEIVEHLKGE</sequence>
<dbReference type="Proteomes" id="UP000269505">
    <property type="component" value="Unassembled WGS sequence"/>
</dbReference>
<accession>A0AAQ0MGC2</accession>
<dbReference type="SUPFAM" id="SSF52794">
    <property type="entry name" value="PTS system IIB component-like"/>
    <property type="match status" value="1"/>
</dbReference>
<feature type="domain" description="PTS EIIB type-2" evidence="2">
    <location>
        <begin position="3"/>
        <end position="94"/>
    </location>
</feature>